<feature type="signal peptide" evidence="5">
    <location>
        <begin position="1"/>
        <end position="30"/>
    </location>
</feature>
<dbReference type="Proteomes" id="UP000184516">
    <property type="component" value="Unassembled WGS sequence"/>
</dbReference>
<dbReference type="PANTHER" id="PTHR22925">
    <property type="entry name" value="GLYCOSYL HYDROLASE 43 FAMILY MEMBER"/>
    <property type="match status" value="1"/>
</dbReference>
<evidence type="ECO:0000256" key="1">
    <source>
        <dbReference type="ARBA" id="ARBA00009865"/>
    </source>
</evidence>
<evidence type="ECO:0000256" key="3">
    <source>
        <dbReference type="ARBA" id="ARBA00023295"/>
    </source>
</evidence>
<reference evidence="7" key="1">
    <citation type="submission" date="2016-11" db="EMBL/GenBank/DDBJ databases">
        <authorList>
            <person name="Varghese N."/>
            <person name="Submissions S."/>
        </authorList>
    </citation>
    <scope>NUCLEOTIDE SEQUENCE [LARGE SCALE GENOMIC DNA]</scope>
    <source>
        <strain evidence="7">DSM 19978</strain>
    </source>
</reference>
<dbReference type="Gene3D" id="2.115.10.20">
    <property type="entry name" value="Glycosyl hydrolase domain, family 43"/>
    <property type="match status" value="1"/>
</dbReference>
<evidence type="ECO:0000256" key="4">
    <source>
        <dbReference type="RuleBase" id="RU361187"/>
    </source>
</evidence>
<name>A0A1M5HD78_9FLAO</name>
<keyword evidence="3 4" id="KW-0326">Glycosidase</keyword>
<dbReference type="RefSeq" id="WP_073369120.1">
    <property type="nucleotide sequence ID" value="NZ_FQWB01000002.1"/>
</dbReference>
<protein>
    <submittedName>
        <fullName evidence="6">Glycosyl hydrolases family 43</fullName>
    </submittedName>
</protein>
<dbReference type="GO" id="GO:0005975">
    <property type="term" value="P:carbohydrate metabolic process"/>
    <property type="evidence" value="ECO:0007669"/>
    <property type="project" value="InterPro"/>
</dbReference>
<dbReference type="Gene3D" id="2.60.120.260">
    <property type="entry name" value="Galactose-binding domain-like"/>
    <property type="match status" value="1"/>
</dbReference>
<gene>
    <name evidence="6" type="ORF">SAMN05443549_102187</name>
</gene>
<evidence type="ECO:0000256" key="5">
    <source>
        <dbReference type="SAM" id="SignalP"/>
    </source>
</evidence>
<dbReference type="CDD" id="cd18821">
    <property type="entry name" value="GH43_Pc3Gal43A-like"/>
    <property type="match status" value="1"/>
</dbReference>
<proteinExistence type="inferred from homology"/>
<comment type="similarity">
    <text evidence="1 4">Belongs to the glycosyl hydrolase 43 family.</text>
</comment>
<evidence type="ECO:0000313" key="6">
    <source>
        <dbReference type="EMBL" id="SHG13887.1"/>
    </source>
</evidence>
<dbReference type="InterPro" id="IPR023296">
    <property type="entry name" value="Glyco_hydro_beta-prop_sf"/>
</dbReference>
<feature type="chain" id="PRO_5012138222" evidence="5">
    <location>
        <begin position="31"/>
        <end position="478"/>
    </location>
</feature>
<dbReference type="GO" id="GO:0004553">
    <property type="term" value="F:hydrolase activity, hydrolyzing O-glycosyl compounds"/>
    <property type="evidence" value="ECO:0007669"/>
    <property type="project" value="InterPro"/>
</dbReference>
<dbReference type="InterPro" id="IPR006710">
    <property type="entry name" value="Glyco_hydro_43"/>
</dbReference>
<dbReference type="AlphaFoldDB" id="A0A1M5HD78"/>
<sequence length="478" mass="53607">MSRINTSILRIWIKKSVCILFLINTSFSFAQLQGKADAIYSGTPWFDQNGNVVSAHGANIVKDKDKFYLFGEAHSDDSNAFAGFNCYSSKDLYNWKFEKVALPLQKSGKLGPNRVGERPKVMKCPKTGEYVMYMHADTLTYKDQFVGYATSKTITGPYQFKGALLFDGKPIKKWDMGTFQDTDGSGYILIHGGEIYKLADDYHSVVEQVNKNMTTGFESPTMLKKDGLYYLIGSHLTSWERNDNYYYTSNSVKGPWESRGIIAPEGSLTWNSQSTFVLPITGTQETTYMFMGDRWSFPKQASSATYVWQPLTVSGTSLSMPTYQEAWQINIATGVASSINSADKIIENTDKSIQYSGNWKHLDNAGTSESRSDEKDASFSIQFSGQQIALYTYAGTENGYARIVLSDKKGKTIVTSLVDMYRKSALSAQVFRSPLLKKGDYKLTVYVTGERSKWSDKRKSDYGSTGNFISLDKIIIKN</sequence>
<keyword evidence="5" id="KW-0732">Signal</keyword>
<dbReference type="OrthoDB" id="273314at2"/>
<dbReference type="STRING" id="468056.SAMN05443549_102187"/>
<keyword evidence="2 4" id="KW-0378">Hydrolase</keyword>
<evidence type="ECO:0000313" key="7">
    <source>
        <dbReference type="Proteomes" id="UP000184516"/>
    </source>
</evidence>
<dbReference type="EMBL" id="FQWB01000002">
    <property type="protein sequence ID" value="SHG13887.1"/>
    <property type="molecule type" value="Genomic_DNA"/>
</dbReference>
<organism evidence="6 7">
    <name type="scientific">Flavobacterium fluvii</name>
    <dbReference type="NCBI Taxonomy" id="468056"/>
    <lineage>
        <taxon>Bacteria</taxon>
        <taxon>Pseudomonadati</taxon>
        <taxon>Bacteroidota</taxon>
        <taxon>Flavobacteriia</taxon>
        <taxon>Flavobacteriales</taxon>
        <taxon>Flavobacteriaceae</taxon>
        <taxon>Flavobacterium</taxon>
    </lineage>
</organism>
<keyword evidence="7" id="KW-1185">Reference proteome</keyword>
<dbReference type="SUPFAM" id="SSF75005">
    <property type="entry name" value="Arabinanase/levansucrase/invertase"/>
    <property type="match status" value="1"/>
</dbReference>
<evidence type="ECO:0000256" key="2">
    <source>
        <dbReference type="ARBA" id="ARBA00022801"/>
    </source>
</evidence>
<dbReference type="Pfam" id="PF04616">
    <property type="entry name" value="Glyco_hydro_43"/>
    <property type="match status" value="1"/>
</dbReference>
<accession>A0A1M5HD78</accession>
<dbReference type="PANTHER" id="PTHR22925:SF3">
    <property type="entry name" value="GLYCOSYL HYDROLASE FAMILY PROTEIN 43"/>
    <property type="match status" value="1"/>
</dbReference>